<dbReference type="EMBL" id="KL363306">
    <property type="protein sequence ID" value="KFD48010.1"/>
    <property type="molecule type" value="Genomic_DNA"/>
</dbReference>
<keyword evidence="2" id="KW-1185">Reference proteome</keyword>
<sequence>MDGQLLAKELNTTQLLNSDLLECSDAVVSEAEELRSLTSAVIHKEREKARESSNIYNHIETNFQYTYQGLNKPVSASATFLVES</sequence>
<dbReference type="AlphaFoldDB" id="A0A085LSR4"/>
<reference evidence="1 2" key="1">
    <citation type="journal article" date="2014" name="Nat. Genet.">
        <title>Genome and transcriptome of the porcine whipworm Trichuris suis.</title>
        <authorList>
            <person name="Jex A.R."/>
            <person name="Nejsum P."/>
            <person name="Schwarz E.M."/>
            <person name="Hu L."/>
            <person name="Young N.D."/>
            <person name="Hall R.S."/>
            <person name="Korhonen P.K."/>
            <person name="Liao S."/>
            <person name="Thamsborg S."/>
            <person name="Xia J."/>
            <person name="Xu P."/>
            <person name="Wang S."/>
            <person name="Scheerlinck J.P."/>
            <person name="Hofmann A."/>
            <person name="Sternberg P.W."/>
            <person name="Wang J."/>
            <person name="Gasser R.B."/>
        </authorList>
    </citation>
    <scope>NUCLEOTIDE SEQUENCE [LARGE SCALE GENOMIC DNA]</scope>
    <source>
        <strain evidence="1">DCEP-RM93M</strain>
    </source>
</reference>
<accession>A0A085LSR4</accession>
<evidence type="ECO:0000313" key="2">
    <source>
        <dbReference type="Proteomes" id="UP000030764"/>
    </source>
</evidence>
<gene>
    <name evidence="1" type="ORF">M513_11092</name>
</gene>
<dbReference type="Proteomes" id="UP000030764">
    <property type="component" value="Unassembled WGS sequence"/>
</dbReference>
<organism evidence="1 2">
    <name type="scientific">Trichuris suis</name>
    <name type="common">pig whipworm</name>
    <dbReference type="NCBI Taxonomy" id="68888"/>
    <lineage>
        <taxon>Eukaryota</taxon>
        <taxon>Metazoa</taxon>
        <taxon>Ecdysozoa</taxon>
        <taxon>Nematoda</taxon>
        <taxon>Enoplea</taxon>
        <taxon>Dorylaimia</taxon>
        <taxon>Trichinellida</taxon>
        <taxon>Trichuridae</taxon>
        <taxon>Trichuris</taxon>
    </lineage>
</organism>
<name>A0A085LSR4_9BILA</name>
<proteinExistence type="predicted"/>
<protein>
    <submittedName>
        <fullName evidence="1">Uncharacterized protein</fullName>
    </submittedName>
</protein>
<evidence type="ECO:0000313" key="1">
    <source>
        <dbReference type="EMBL" id="KFD48010.1"/>
    </source>
</evidence>